<protein>
    <submittedName>
        <fullName evidence="8">Kinesin protein</fullName>
    </submittedName>
</protein>
<proteinExistence type="inferred from homology"/>
<gene>
    <name evidence="8" type="ORF">D915_000023</name>
</gene>
<sequence>MNSTYSSARFRSPSYIDHSIESEDSTKHAHSRQGRLQNGPSDCVVSRSWHAGCPVPNTRSITTSLRSRLQSPSQSRPNAGFGQLFRTGPLPTLPPELLPGYRRSTTAPFLTLDVSRLASPAASRRTRMSSGRTGRIKVILCVQRLFPHPEENHAYSNGPADSMLLPTQLLPNYPGAGSALSPCISVDQGRAQITLVDPNPSRRRGNPPVPKQFTFDAVLTKEAPMTSLCMLTITDTIQAVLRGQDGCILTIGHKRTGKSYSMFGSDRSVDQIGIIPCAIAWLFQLLNRQRDMEGIRFSVRVSAVEIHGTDERFQDLLSDAATVMDDINLEAYPPGHYLTSPQSKASRGDTACVDGDSVVTRTMAALTKRSELRASSADKAAHLLDLALAHRASAWDRNQSSGLSHLLFTLHVYQCRVEQTEHGTSVAGGRTRLHFLDLGCGRYTHHATSTVSMALDQRKQFRTRLASPVDSQADRQPPPQQPKEGLIPAATDSNNQQSPRCLSLSAMANVLLALLTGQRHLPFRDSALTYILREAMSGNQVQPCILAHVSSSTQHYTETLQVVQLAAKLSRLRRRRVGVPAPGLQLAGTHTLSHGESTSLDDTASSSMEGSSQSTVSRRERLYRRRYKGPRMGRSSYARSVSSLCSDLDFTSGSEQSCETVIYLGGHGNSELMSSDFRSGYDWNKTQLTSREHRPPRRLGPRGTADGSVDVPGDPAGQKAFSELFQNQAIPSSVADDVTAERRSTTSSNLTPNHPSVGPVKRMMPRTNATVWPRSVSFRKAKESLDTNTETWVDGPKAMITICPPTASDLPVRTELDSVQPKVSDSASHRLAEIDEEKKLMNGRHSVDSGAVGSCCEMDSPLEHRDKCIPKAKQLTSSFTDPRMYAPSHVDGLASINEAVALMVNNPSEQRDGKWNLSNYRLLSLPNTEPTVTQGDENLFALDMSESPCQSASSSSTLEREVGLLPRALSDISERTEETEGLPESSTMPKKSVQMFQIKSPTSAQSGTGNQCLRSNSLEPLRLAYPTEASVKLMELRKQIRSALCQGKDEHTNTSPKIQSDVTSNSLQCSTPAKTTNPVSTVRTAPVAFVPTECCALTSATSNHSYNNSTNHSKENTANVTATTAAAAVTRVGALIKDYKNPDAKSHTSSAPSADGAVREHKIPTGAHPHSGNLCDGPCAPRTRQAGSVRHISHTVGGNSLLRVAAWVNSIGPPGTDPSVPGGVPISLYSDGTAVSPVRSECNNDLFGKRPTGPTDFTTSPRRCSQNPGTGMSTFGWTLNSPKSDRIQLRRPYLNTTTTTVSTTAVSASPARQSNTGQNGALFHRPSLPVSPSSIQPELERGSPVLWYNSTGRYFSLAPGPIPERLSSQHRSPPNPKQCHTISPIHQWSTCGNGGQITQHFEESRLDFPHPVERYPGSAAVGPTSMTPLSEAAPGDFANPYSHGTRRILSPIRTLPHMSKCHSNTISPNEVADPLTSTVEGPKDKRRSRLRFLTLPLFRGLRFRNREKKCKKETSEEDEGIKSQSVQLNSSPADPRSYSHCNWYDANQSIPNSNTTIPHGTPPNAFRPRISSPAGGYLHDNSDSQLQFLALHTCRQSINNEQMNSGYVDTPSSTCEKQNRLRASLTDSRSSCTSPRKFSLSHWSPWHGRKSERNSLADEPSGLVNSFGNNNSSNKNNNSHEGIMVTTNTTNITTAIVNNINNNNNNYNNSSTNTGGLLASVYRSGRRSCGGAASSGYESMRFGASDLSSLSHPDSASDCSGLISSRLVSPTDTDRCALCTEAMADSGRRYSGIVMTGRTHGSTGSIGLTSSQKNGQMRPARISQRTRKTLPAYKTSDHL</sequence>
<dbReference type="EMBL" id="JXXN02000004">
    <property type="protein sequence ID" value="THD29125.1"/>
    <property type="molecule type" value="Genomic_DNA"/>
</dbReference>
<dbReference type="Gene3D" id="3.40.850.10">
    <property type="entry name" value="Kinesin motor domain"/>
    <property type="match status" value="1"/>
</dbReference>
<feature type="compositionally biased region" description="Polar residues" evidence="6">
    <location>
        <begin position="1053"/>
        <end position="1078"/>
    </location>
</feature>
<feature type="region of interest" description="Disordered" evidence="6">
    <location>
        <begin position="1508"/>
        <end position="1534"/>
    </location>
</feature>
<evidence type="ECO:0000256" key="3">
    <source>
        <dbReference type="ARBA" id="ARBA00022840"/>
    </source>
</evidence>
<evidence type="ECO:0000313" key="9">
    <source>
        <dbReference type="Proteomes" id="UP000230066"/>
    </source>
</evidence>
<feature type="compositionally biased region" description="Polar residues" evidence="6">
    <location>
        <begin position="1522"/>
        <end position="1532"/>
    </location>
</feature>
<keyword evidence="4" id="KW-0206">Cytoskeleton</keyword>
<reference evidence="8" key="1">
    <citation type="submission" date="2019-03" db="EMBL/GenBank/DDBJ databases">
        <title>Improved annotation for the trematode Fasciola hepatica.</title>
        <authorList>
            <person name="Choi Y.-J."/>
            <person name="Martin J."/>
            <person name="Mitreva M."/>
        </authorList>
    </citation>
    <scope>NUCLEOTIDE SEQUENCE [LARGE SCALE GENOMIC DNA]</scope>
</reference>
<evidence type="ECO:0000259" key="7">
    <source>
        <dbReference type="PROSITE" id="PS50067"/>
    </source>
</evidence>
<feature type="binding site" evidence="5">
    <location>
        <begin position="252"/>
        <end position="259"/>
    </location>
    <ligand>
        <name>ATP</name>
        <dbReference type="ChEBI" id="CHEBI:30616"/>
    </ligand>
</feature>
<feature type="compositionally biased region" description="Polar residues" evidence="6">
    <location>
        <begin position="1626"/>
        <end position="1636"/>
    </location>
</feature>
<keyword evidence="3 5" id="KW-0067">ATP-binding</keyword>
<feature type="compositionally biased region" description="Polar residues" evidence="6">
    <location>
        <begin position="588"/>
        <end position="616"/>
    </location>
</feature>
<feature type="region of interest" description="Disordered" evidence="6">
    <location>
        <begin position="969"/>
        <end position="994"/>
    </location>
</feature>
<dbReference type="Proteomes" id="UP000230066">
    <property type="component" value="Unassembled WGS sequence"/>
</dbReference>
<dbReference type="GO" id="GO:0008017">
    <property type="term" value="F:microtubule binding"/>
    <property type="evidence" value="ECO:0007669"/>
    <property type="project" value="InterPro"/>
</dbReference>
<evidence type="ECO:0000256" key="4">
    <source>
        <dbReference type="ARBA" id="ARBA00023212"/>
    </source>
</evidence>
<feature type="region of interest" description="Disordered" evidence="6">
    <location>
        <begin position="1242"/>
        <end position="1281"/>
    </location>
</feature>
<comment type="subcellular location">
    <subcellularLocation>
        <location evidence="1">Cytoplasm</location>
        <location evidence="1">Cytoskeleton</location>
    </subcellularLocation>
</comment>
<dbReference type="InterPro" id="IPR036961">
    <property type="entry name" value="Kinesin_motor_dom_sf"/>
</dbReference>
<dbReference type="InterPro" id="IPR027640">
    <property type="entry name" value="Kinesin-like_fam"/>
</dbReference>
<feature type="region of interest" description="Disordered" evidence="6">
    <location>
        <begin position="1626"/>
        <end position="1660"/>
    </location>
</feature>
<feature type="compositionally biased region" description="Low complexity" evidence="6">
    <location>
        <begin position="64"/>
        <end position="77"/>
    </location>
</feature>
<evidence type="ECO:0000256" key="1">
    <source>
        <dbReference type="ARBA" id="ARBA00004245"/>
    </source>
</evidence>
<feature type="compositionally biased region" description="Polar residues" evidence="6">
    <location>
        <begin position="1799"/>
        <end position="1815"/>
    </location>
</feature>
<evidence type="ECO:0000313" key="8">
    <source>
        <dbReference type="EMBL" id="THD29125.1"/>
    </source>
</evidence>
<evidence type="ECO:0000256" key="6">
    <source>
        <dbReference type="SAM" id="MobiDB-lite"/>
    </source>
</evidence>
<dbReference type="SMART" id="SM00129">
    <property type="entry name" value="KISc"/>
    <property type="match status" value="1"/>
</dbReference>
<evidence type="ECO:0000256" key="2">
    <source>
        <dbReference type="ARBA" id="ARBA00022741"/>
    </source>
</evidence>
<dbReference type="PRINTS" id="PR00380">
    <property type="entry name" value="KINESINHEAVY"/>
</dbReference>
<dbReference type="GO" id="GO:0007018">
    <property type="term" value="P:microtubule-based movement"/>
    <property type="evidence" value="ECO:0007669"/>
    <property type="project" value="InterPro"/>
</dbReference>
<feature type="region of interest" description="Disordered" evidence="6">
    <location>
        <begin position="1141"/>
        <end position="1179"/>
    </location>
</feature>
<feature type="region of interest" description="Disordered" evidence="6">
    <location>
        <begin position="16"/>
        <end position="41"/>
    </location>
</feature>
<organism evidence="8 9">
    <name type="scientific">Fasciola hepatica</name>
    <name type="common">Liver fluke</name>
    <dbReference type="NCBI Taxonomy" id="6192"/>
    <lineage>
        <taxon>Eukaryota</taxon>
        <taxon>Metazoa</taxon>
        <taxon>Spiralia</taxon>
        <taxon>Lophotrochozoa</taxon>
        <taxon>Platyhelminthes</taxon>
        <taxon>Trematoda</taxon>
        <taxon>Digenea</taxon>
        <taxon>Plagiorchiida</taxon>
        <taxon>Echinostomata</taxon>
        <taxon>Echinostomatoidea</taxon>
        <taxon>Fasciolidae</taxon>
        <taxon>Fasciola</taxon>
    </lineage>
</organism>
<dbReference type="GO" id="GO:0005856">
    <property type="term" value="C:cytoskeleton"/>
    <property type="evidence" value="ECO:0007669"/>
    <property type="project" value="UniProtKB-SubCell"/>
</dbReference>
<feature type="region of interest" description="Disordered" evidence="6">
    <location>
        <begin position="64"/>
        <end position="97"/>
    </location>
</feature>
<keyword evidence="5" id="KW-0505">Motor protein</keyword>
<comment type="caution">
    <text evidence="8">The sequence shown here is derived from an EMBL/GenBank/DDBJ whole genome shotgun (WGS) entry which is preliminary data.</text>
</comment>
<feature type="region of interest" description="Disordered" evidence="6">
    <location>
        <begin position="732"/>
        <end position="762"/>
    </location>
</feature>
<feature type="region of interest" description="Disordered" evidence="6">
    <location>
        <begin position="1048"/>
        <end position="1078"/>
    </location>
</feature>
<feature type="compositionally biased region" description="Polar residues" evidence="6">
    <location>
        <begin position="984"/>
        <end position="994"/>
    </location>
</feature>
<feature type="compositionally biased region" description="Polar residues" evidence="6">
    <location>
        <begin position="745"/>
        <end position="754"/>
    </location>
</feature>
<comment type="similarity">
    <text evidence="5">Belongs to the TRAFAC class myosin-kinesin ATPase superfamily. Kinesin family.</text>
</comment>
<dbReference type="PANTHER" id="PTHR21608">
    <property type="entry name" value="KINESIN-LIKE PROTEIN CG14535"/>
    <property type="match status" value="1"/>
</dbReference>
<feature type="region of interest" description="Disordered" evidence="6">
    <location>
        <begin position="463"/>
        <end position="498"/>
    </location>
</feature>
<dbReference type="PROSITE" id="PS50067">
    <property type="entry name" value="KINESIN_MOTOR_2"/>
    <property type="match status" value="1"/>
</dbReference>
<keyword evidence="2 5" id="KW-0547">Nucleotide-binding</keyword>
<feature type="compositionally biased region" description="Basic residues" evidence="6">
    <location>
        <begin position="621"/>
        <end position="631"/>
    </location>
</feature>
<feature type="compositionally biased region" description="Low complexity" evidence="6">
    <location>
        <begin position="1300"/>
        <end position="1309"/>
    </location>
</feature>
<accession>A0A4E0RM64</accession>
<feature type="region of interest" description="Disordered" evidence="6">
    <location>
        <begin position="1553"/>
        <end position="1577"/>
    </location>
</feature>
<feature type="compositionally biased region" description="Basic and acidic residues" evidence="6">
    <location>
        <begin position="18"/>
        <end position="27"/>
    </location>
</feature>
<feature type="domain" description="Kinesin motor" evidence="7">
    <location>
        <begin position="135"/>
        <end position="572"/>
    </location>
</feature>
<feature type="compositionally biased region" description="Polar residues" evidence="6">
    <location>
        <begin position="1255"/>
        <end position="1281"/>
    </location>
</feature>
<dbReference type="PANTHER" id="PTHR21608:SF7">
    <property type="entry name" value="KINESIN-LIKE PROTEIN CG14535"/>
    <property type="match status" value="1"/>
</dbReference>
<feature type="region of interest" description="Disordered" evidence="6">
    <location>
        <begin position="687"/>
        <end position="718"/>
    </location>
</feature>
<keyword evidence="9" id="KW-1185">Reference proteome</keyword>
<feature type="region of interest" description="Disordered" evidence="6">
    <location>
        <begin position="1796"/>
        <end position="1839"/>
    </location>
</feature>
<dbReference type="GO" id="GO:0003777">
    <property type="term" value="F:microtubule motor activity"/>
    <property type="evidence" value="ECO:0007669"/>
    <property type="project" value="InterPro"/>
</dbReference>
<dbReference type="InterPro" id="IPR001752">
    <property type="entry name" value="Kinesin_motor_dom"/>
</dbReference>
<keyword evidence="4" id="KW-0963">Cytoplasm</keyword>
<name>A0A4E0RM64_FASHE</name>
<feature type="compositionally biased region" description="Polar residues" evidence="6">
    <location>
        <begin position="1310"/>
        <end position="1319"/>
    </location>
</feature>
<dbReference type="GO" id="GO:0005524">
    <property type="term" value="F:ATP binding"/>
    <property type="evidence" value="ECO:0007669"/>
    <property type="project" value="UniProtKB-UniRule"/>
</dbReference>
<dbReference type="Pfam" id="PF00225">
    <property type="entry name" value="Kinesin"/>
    <property type="match status" value="2"/>
</dbReference>
<feature type="region of interest" description="Disordered" evidence="6">
    <location>
        <begin position="1300"/>
        <end position="1321"/>
    </location>
</feature>
<dbReference type="InterPro" id="IPR027417">
    <property type="entry name" value="P-loop_NTPase"/>
</dbReference>
<evidence type="ECO:0000256" key="5">
    <source>
        <dbReference type="PROSITE-ProRule" id="PRU00283"/>
    </source>
</evidence>
<feature type="region of interest" description="Disordered" evidence="6">
    <location>
        <begin position="584"/>
        <end position="634"/>
    </location>
</feature>
<dbReference type="SUPFAM" id="SSF52540">
    <property type="entry name" value="P-loop containing nucleoside triphosphate hydrolases"/>
    <property type="match status" value="1"/>
</dbReference>